<organism evidence="1 2">
    <name type="scientific">Mycena alexandri</name>
    <dbReference type="NCBI Taxonomy" id="1745969"/>
    <lineage>
        <taxon>Eukaryota</taxon>
        <taxon>Fungi</taxon>
        <taxon>Dikarya</taxon>
        <taxon>Basidiomycota</taxon>
        <taxon>Agaricomycotina</taxon>
        <taxon>Agaricomycetes</taxon>
        <taxon>Agaricomycetidae</taxon>
        <taxon>Agaricales</taxon>
        <taxon>Marasmiineae</taxon>
        <taxon>Mycenaceae</taxon>
        <taxon>Mycena</taxon>
    </lineage>
</organism>
<protein>
    <submittedName>
        <fullName evidence="1">Uncharacterized protein</fullName>
    </submittedName>
</protein>
<comment type="caution">
    <text evidence="1">The sequence shown here is derived from an EMBL/GenBank/DDBJ whole genome shotgun (WGS) entry which is preliminary data.</text>
</comment>
<reference evidence="1" key="1">
    <citation type="submission" date="2023-03" db="EMBL/GenBank/DDBJ databases">
        <title>Massive genome expansion in bonnet fungi (Mycena s.s.) driven by repeated elements and novel gene families across ecological guilds.</title>
        <authorList>
            <consortium name="Lawrence Berkeley National Laboratory"/>
            <person name="Harder C.B."/>
            <person name="Miyauchi S."/>
            <person name="Viragh M."/>
            <person name="Kuo A."/>
            <person name="Thoen E."/>
            <person name="Andreopoulos B."/>
            <person name="Lu D."/>
            <person name="Skrede I."/>
            <person name="Drula E."/>
            <person name="Henrissat B."/>
            <person name="Morin E."/>
            <person name="Kohler A."/>
            <person name="Barry K."/>
            <person name="LaButti K."/>
            <person name="Morin E."/>
            <person name="Salamov A."/>
            <person name="Lipzen A."/>
            <person name="Mereny Z."/>
            <person name="Hegedus B."/>
            <person name="Baldrian P."/>
            <person name="Stursova M."/>
            <person name="Weitz H."/>
            <person name="Taylor A."/>
            <person name="Grigoriev I.V."/>
            <person name="Nagy L.G."/>
            <person name="Martin F."/>
            <person name="Kauserud H."/>
        </authorList>
    </citation>
    <scope>NUCLEOTIDE SEQUENCE</scope>
    <source>
        <strain evidence="1">CBHHK200</strain>
    </source>
</reference>
<evidence type="ECO:0000313" key="2">
    <source>
        <dbReference type="Proteomes" id="UP001218188"/>
    </source>
</evidence>
<keyword evidence="2" id="KW-1185">Reference proteome</keyword>
<dbReference type="Proteomes" id="UP001218188">
    <property type="component" value="Unassembled WGS sequence"/>
</dbReference>
<dbReference type="EMBL" id="JARJCM010000545">
    <property type="protein sequence ID" value="KAJ7016277.1"/>
    <property type="molecule type" value="Genomic_DNA"/>
</dbReference>
<accession>A0AAD6RWJ8</accession>
<evidence type="ECO:0000313" key="1">
    <source>
        <dbReference type="EMBL" id="KAJ7016277.1"/>
    </source>
</evidence>
<gene>
    <name evidence="1" type="ORF">C8F04DRAFT_1202736</name>
</gene>
<dbReference type="AlphaFoldDB" id="A0AAD6RWJ8"/>
<name>A0AAD6RWJ8_9AGAR</name>
<proteinExistence type="predicted"/>
<sequence length="237" mass="26685">MHPVFYYWSKKCSENPDFIDLSRLESTSSDSAARSRVESSRTALGVDLRSRDSTFRVAATLLALIELVRRMSTPCNLRDAGARKIDPRVLARTHQGKAGFGQHLVWIPRQWYRAGKYQHGNRLVCAMEIVGNEDGDVARKERCRVVADRVNDGRNWGGYLFGEGVSKWSSLRKEAVVSTSNEVGRKRRTGSSDSKSQQDWLDNKAIPSLIRTGSSTSGFQVVADWLKHKAIPDHYTQ</sequence>